<protein>
    <submittedName>
        <fullName evidence="1">Uncharacterized protein</fullName>
    </submittedName>
</protein>
<accession>A0A4Y2PI17</accession>
<name>A0A4Y2PI17_ARAVE</name>
<dbReference type="EMBL" id="BGPR01011196">
    <property type="protein sequence ID" value="GBN50120.1"/>
    <property type="molecule type" value="Genomic_DNA"/>
</dbReference>
<evidence type="ECO:0000313" key="2">
    <source>
        <dbReference type="Proteomes" id="UP000499080"/>
    </source>
</evidence>
<evidence type="ECO:0000313" key="1">
    <source>
        <dbReference type="EMBL" id="GBN50120.1"/>
    </source>
</evidence>
<comment type="caution">
    <text evidence="1">The sequence shown here is derived from an EMBL/GenBank/DDBJ whole genome shotgun (WGS) entry which is preliminary data.</text>
</comment>
<dbReference type="OrthoDB" id="10529426at2759"/>
<keyword evidence="2" id="KW-1185">Reference proteome</keyword>
<gene>
    <name evidence="1" type="ORF">AVEN_4288_1</name>
</gene>
<organism evidence="1 2">
    <name type="scientific">Araneus ventricosus</name>
    <name type="common">Orbweaver spider</name>
    <name type="synonym">Epeira ventricosa</name>
    <dbReference type="NCBI Taxonomy" id="182803"/>
    <lineage>
        <taxon>Eukaryota</taxon>
        <taxon>Metazoa</taxon>
        <taxon>Ecdysozoa</taxon>
        <taxon>Arthropoda</taxon>
        <taxon>Chelicerata</taxon>
        <taxon>Arachnida</taxon>
        <taxon>Araneae</taxon>
        <taxon>Araneomorphae</taxon>
        <taxon>Entelegynae</taxon>
        <taxon>Araneoidea</taxon>
        <taxon>Araneidae</taxon>
        <taxon>Araneus</taxon>
    </lineage>
</organism>
<dbReference type="Proteomes" id="UP000499080">
    <property type="component" value="Unassembled WGS sequence"/>
</dbReference>
<proteinExistence type="predicted"/>
<dbReference type="AlphaFoldDB" id="A0A4Y2PI17"/>
<sequence length="80" mass="9443">MHPKICLSQFWNLSETAMASFSYWFGDSLAGRLAHSFWAFGDMRQRKPWRVLWTTTIAGFVEMTPVKFVVEKEFQSVYKE</sequence>
<reference evidence="1 2" key="1">
    <citation type="journal article" date="2019" name="Sci. Rep.">
        <title>Orb-weaving spider Araneus ventricosus genome elucidates the spidroin gene catalogue.</title>
        <authorList>
            <person name="Kono N."/>
            <person name="Nakamura H."/>
            <person name="Ohtoshi R."/>
            <person name="Moran D.A.P."/>
            <person name="Shinohara A."/>
            <person name="Yoshida Y."/>
            <person name="Fujiwara M."/>
            <person name="Mori M."/>
            <person name="Tomita M."/>
            <person name="Arakawa K."/>
        </authorList>
    </citation>
    <scope>NUCLEOTIDE SEQUENCE [LARGE SCALE GENOMIC DNA]</scope>
</reference>